<keyword evidence="1" id="KW-1133">Transmembrane helix</keyword>
<comment type="caution">
    <text evidence="2">The sequence shown here is derived from an EMBL/GenBank/DDBJ whole genome shotgun (WGS) entry which is preliminary data.</text>
</comment>
<reference evidence="2 3" key="1">
    <citation type="submission" date="2016-09" db="EMBL/GenBank/DDBJ databases">
        <title>Metabolic pathway, cell adaptation mechanisms and a novel monoxygenase revealed through proteogenomic-transcription analysis of a Sphingomonas haloaromaticamans strain degrading the fungicide ortho-phenylphenol.</title>
        <authorList>
            <person name="Perruchon C."/>
            <person name="Papadopoulou E.S."/>
            <person name="Rousidou C."/>
            <person name="Vasileiadis S."/>
            <person name="Tanou G."/>
            <person name="Amoutzias G."/>
            <person name="Molassiotis A."/>
            <person name="Karpouzas D.G."/>
        </authorList>
    </citation>
    <scope>NUCLEOTIDE SEQUENCE [LARGE SCALE GENOMIC DNA]</scope>
    <source>
        <strain evidence="2 3">P3</strain>
    </source>
</reference>
<gene>
    <name evidence="2" type="ORF">BHE75_04418</name>
</gene>
<protein>
    <submittedName>
        <fullName evidence="2">Uncharacterized protein</fullName>
    </submittedName>
</protein>
<sequence length="89" mass="9693">MPPWLDMLRTPMAAPETGALRRLRLIWQMLCLMLGAAIIGLQPLSLAFGRAAPCAIAVLLLANICTTAVYLARKHRADTSFLEASGEEQ</sequence>
<evidence type="ECO:0000313" key="2">
    <source>
        <dbReference type="EMBL" id="OHT17914.1"/>
    </source>
</evidence>
<dbReference type="AlphaFoldDB" id="A0A1S1H747"/>
<dbReference type="OrthoDB" id="7409737at2"/>
<keyword evidence="1" id="KW-0812">Transmembrane</keyword>
<evidence type="ECO:0000256" key="1">
    <source>
        <dbReference type="SAM" id="Phobius"/>
    </source>
</evidence>
<dbReference type="GeneID" id="39501426"/>
<organism evidence="2 3">
    <name type="scientific">Edaphosphingomonas haloaromaticamans</name>
    <dbReference type="NCBI Taxonomy" id="653954"/>
    <lineage>
        <taxon>Bacteria</taxon>
        <taxon>Pseudomonadati</taxon>
        <taxon>Pseudomonadota</taxon>
        <taxon>Alphaproteobacteria</taxon>
        <taxon>Sphingomonadales</taxon>
        <taxon>Rhizorhabdaceae</taxon>
        <taxon>Edaphosphingomonas</taxon>
    </lineage>
</organism>
<proteinExistence type="predicted"/>
<name>A0A1S1H747_9SPHN</name>
<dbReference type="RefSeq" id="WP_066701131.1">
    <property type="nucleotide sequence ID" value="NZ_MIPT01000002.1"/>
</dbReference>
<keyword evidence="3" id="KW-1185">Reference proteome</keyword>
<dbReference type="EMBL" id="MIPT01000002">
    <property type="protein sequence ID" value="OHT17914.1"/>
    <property type="molecule type" value="Genomic_DNA"/>
</dbReference>
<feature type="transmembrane region" description="Helical" evidence="1">
    <location>
        <begin position="25"/>
        <end position="44"/>
    </location>
</feature>
<accession>A0A1S1H747</accession>
<dbReference type="Proteomes" id="UP000179467">
    <property type="component" value="Unassembled WGS sequence"/>
</dbReference>
<evidence type="ECO:0000313" key="3">
    <source>
        <dbReference type="Proteomes" id="UP000179467"/>
    </source>
</evidence>
<keyword evidence="1" id="KW-0472">Membrane</keyword>
<feature type="transmembrane region" description="Helical" evidence="1">
    <location>
        <begin position="50"/>
        <end position="72"/>
    </location>
</feature>